<dbReference type="Pfam" id="PF00753">
    <property type="entry name" value="Lactamase_B"/>
    <property type="match status" value="1"/>
</dbReference>
<keyword evidence="3" id="KW-1185">Reference proteome</keyword>
<dbReference type="AlphaFoldDB" id="A0A5B9EGU8"/>
<protein>
    <submittedName>
        <fullName evidence="2">MBL fold metallo-hydrolase</fullName>
    </submittedName>
</protein>
<dbReference type="InterPro" id="IPR036866">
    <property type="entry name" value="RibonucZ/Hydroxyglut_hydro"/>
</dbReference>
<dbReference type="OrthoDB" id="9761531at2"/>
<dbReference type="GO" id="GO:0016787">
    <property type="term" value="F:hydrolase activity"/>
    <property type="evidence" value="ECO:0007669"/>
    <property type="project" value="UniProtKB-KW"/>
</dbReference>
<dbReference type="EMBL" id="CP042806">
    <property type="protein sequence ID" value="QEE31443.1"/>
    <property type="molecule type" value="Genomic_DNA"/>
</dbReference>
<feature type="domain" description="Metallo-beta-lactamase" evidence="1">
    <location>
        <begin position="40"/>
        <end position="248"/>
    </location>
</feature>
<dbReference type="SMART" id="SM00849">
    <property type="entry name" value="Lactamase_B"/>
    <property type="match status" value="1"/>
</dbReference>
<evidence type="ECO:0000313" key="3">
    <source>
        <dbReference type="Proteomes" id="UP000321820"/>
    </source>
</evidence>
<dbReference type="PANTHER" id="PTHR30619:SF1">
    <property type="entry name" value="RECOMBINATION PROTEIN 2"/>
    <property type="match status" value="1"/>
</dbReference>
<dbReference type="InterPro" id="IPR001279">
    <property type="entry name" value="Metallo-B-lactamas"/>
</dbReference>
<dbReference type="PANTHER" id="PTHR30619">
    <property type="entry name" value="DNA INTERNALIZATION/COMPETENCE PROTEIN COMEC/REC2"/>
    <property type="match status" value="1"/>
</dbReference>
<dbReference type="Gene3D" id="3.60.15.10">
    <property type="entry name" value="Ribonuclease Z/Hydroxyacylglutathione hydrolase-like"/>
    <property type="match status" value="1"/>
</dbReference>
<organism evidence="2 3">
    <name type="scientific">Terriglobus albidus</name>
    <dbReference type="NCBI Taxonomy" id="1592106"/>
    <lineage>
        <taxon>Bacteria</taxon>
        <taxon>Pseudomonadati</taxon>
        <taxon>Acidobacteriota</taxon>
        <taxon>Terriglobia</taxon>
        <taxon>Terriglobales</taxon>
        <taxon>Acidobacteriaceae</taxon>
        <taxon>Terriglobus</taxon>
    </lineage>
</organism>
<name>A0A5B9EGU8_9BACT</name>
<gene>
    <name evidence="2" type="ORF">FTW19_18660</name>
</gene>
<reference evidence="2 3" key="1">
    <citation type="submission" date="2019-08" db="EMBL/GenBank/DDBJ databases">
        <title>Complete genome sequence of Terriglobus albidus strain ORNL.</title>
        <authorList>
            <person name="Podar M."/>
        </authorList>
    </citation>
    <scope>NUCLEOTIDE SEQUENCE [LARGE SCALE GENOMIC DNA]</scope>
    <source>
        <strain evidence="2 3">ORNL</strain>
    </source>
</reference>
<keyword evidence="2" id="KW-0378">Hydrolase</keyword>
<sequence>MQHTLARTAGVLLAGAIATGAALHAQKAAPMRIYFIDVEGGQSTLFVMPDHTSLLVDTGFPSNGGRDSQRIVDTAKKAGVSRIDYVLLTHYHLDHLGGVPELVAKIPVGTFIDHGDNRETVVPGTVRNYENYQAMLQSGKYKHIIVKPGDKLPIPGVDLTFLSAAGEVLDKPLPGAGQANATCSAPDNMPEGINTPDQAENAQSAGFEMNFGKLRILDLGDLTWDKERLLMCPANKIGHINLLIVSHHGSKPSSSPALIDGITPQVAIMDNGERKGGYVPVLDTIRTTLSKPDLWQLHYALEGGDQHNTGKAMIANPLSPEGEAAAKELAEGKPLPPPAPHANDAGNSITVEAYATGRFTVTNGRNGFAKTYQAK</sequence>
<proteinExistence type="predicted"/>
<evidence type="ECO:0000313" key="2">
    <source>
        <dbReference type="EMBL" id="QEE31443.1"/>
    </source>
</evidence>
<dbReference type="SUPFAM" id="SSF56281">
    <property type="entry name" value="Metallo-hydrolase/oxidoreductase"/>
    <property type="match status" value="1"/>
</dbReference>
<dbReference type="Proteomes" id="UP000321820">
    <property type="component" value="Chromosome"/>
</dbReference>
<dbReference type="KEGG" id="talb:FTW19_18660"/>
<dbReference type="InterPro" id="IPR052159">
    <property type="entry name" value="Competence_DNA_uptake"/>
</dbReference>
<accession>A0A5B9EGU8</accession>
<evidence type="ECO:0000259" key="1">
    <source>
        <dbReference type="SMART" id="SM00849"/>
    </source>
</evidence>